<accession>A0A812NQI5</accession>
<evidence type="ECO:0000313" key="1">
    <source>
        <dbReference type="EMBL" id="CAE7316467.1"/>
    </source>
</evidence>
<dbReference type="AlphaFoldDB" id="A0A812NQI5"/>
<dbReference type="Proteomes" id="UP000649617">
    <property type="component" value="Unassembled WGS sequence"/>
</dbReference>
<evidence type="ECO:0000313" key="2">
    <source>
        <dbReference type="Proteomes" id="UP000649617"/>
    </source>
</evidence>
<feature type="non-terminal residue" evidence="1">
    <location>
        <position position="1"/>
    </location>
</feature>
<comment type="caution">
    <text evidence="1">The sequence shown here is derived from an EMBL/GenBank/DDBJ whole genome shotgun (WGS) entry which is preliminary data.</text>
</comment>
<protein>
    <submittedName>
        <fullName evidence="1">Uncharacterized protein</fullName>
    </submittedName>
</protein>
<reference evidence="1" key="1">
    <citation type="submission" date="2021-02" db="EMBL/GenBank/DDBJ databases">
        <authorList>
            <person name="Dougan E. K."/>
            <person name="Rhodes N."/>
            <person name="Thang M."/>
            <person name="Chan C."/>
        </authorList>
    </citation>
    <scope>NUCLEOTIDE SEQUENCE</scope>
</reference>
<proteinExistence type="predicted"/>
<keyword evidence="2" id="KW-1185">Reference proteome</keyword>
<organism evidence="1 2">
    <name type="scientific">Symbiodinium pilosum</name>
    <name type="common">Dinoflagellate</name>
    <dbReference type="NCBI Taxonomy" id="2952"/>
    <lineage>
        <taxon>Eukaryota</taxon>
        <taxon>Sar</taxon>
        <taxon>Alveolata</taxon>
        <taxon>Dinophyceae</taxon>
        <taxon>Suessiales</taxon>
        <taxon>Symbiodiniaceae</taxon>
        <taxon>Symbiodinium</taxon>
    </lineage>
</organism>
<sequence length="135" mass="14933">MEKRYGKGRGFGSTKRTEHVFFISPKEPWKKLLKVANRELGGRTSSDVIEGVPVPKLSELAMLKPELKKEILAPLYDNGSKSKKMSKRLEKALGEGRSPLFWHADSPKLLSSLLADIQCKAVIDLTAGDGQLALE</sequence>
<gene>
    <name evidence="1" type="ORF">SPIL2461_LOCUS7270</name>
</gene>
<dbReference type="EMBL" id="CAJNIZ010011201">
    <property type="protein sequence ID" value="CAE7316467.1"/>
    <property type="molecule type" value="Genomic_DNA"/>
</dbReference>
<name>A0A812NQI5_SYMPI</name>